<dbReference type="InterPro" id="IPR000917">
    <property type="entry name" value="Sulfatase_N"/>
</dbReference>
<dbReference type="Gene3D" id="3.40.720.10">
    <property type="entry name" value="Alkaline Phosphatase, subunit A"/>
    <property type="match status" value="1"/>
</dbReference>
<keyword evidence="8" id="KW-1185">Reference proteome</keyword>
<dbReference type="EMBL" id="FXUG01000001">
    <property type="protein sequence ID" value="SMP43770.1"/>
    <property type="molecule type" value="Genomic_DNA"/>
</dbReference>
<dbReference type="PROSITE" id="PS00149">
    <property type="entry name" value="SULFATASE_2"/>
    <property type="match status" value="1"/>
</dbReference>
<keyword evidence="4" id="KW-0106">Calcium</keyword>
<evidence type="ECO:0000256" key="4">
    <source>
        <dbReference type="ARBA" id="ARBA00022837"/>
    </source>
</evidence>
<feature type="signal peptide" evidence="5">
    <location>
        <begin position="1"/>
        <end position="23"/>
    </location>
</feature>
<evidence type="ECO:0000313" key="8">
    <source>
        <dbReference type="Proteomes" id="UP001158067"/>
    </source>
</evidence>
<keyword evidence="5" id="KW-0732">Signal</keyword>
<dbReference type="Gene3D" id="3.30.1120.10">
    <property type="match status" value="1"/>
</dbReference>
<evidence type="ECO:0000256" key="3">
    <source>
        <dbReference type="ARBA" id="ARBA00022801"/>
    </source>
</evidence>
<evidence type="ECO:0000259" key="6">
    <source>
        <dbReference type="Pfam" id="PF00884"/>
    </source>
</evidence>
<evidence type="ECO:0000256" key="1">
    <source>
        <dbReference type="ARBA" id="ARBA00008779"/>
    </source>
</evidence>
<feature type="chain" id="PRO_5047389288" evidence="5">
    <location>
        <begin position="24"/>
        <end position="469"/>
    </location>
</feature>
<dbReference type="InterPro" id="IPR024607">
    <property type="entry name" value="Sulfatase_CS"/>
</dbReference>
<name>A0ABY1PRF3_9BACT</name>
<evidence type="ECO:0000313" key="7">
    <source>
        <dbReference type="EMBL" id="SMP43770.1"/>
    </source>
</evidence>
<evidence type="ECO:0000256" key="5">
    <source>
        <dbReference type="SAM" id="SignalP"/>
    </source>
</evidence>
<reference evidence="7 8" key="1">
    <citation type="submission" date="2017-05" db="EMBL/GenBank/DDBJ databases">
        <authorList>
            <person name="Varghese N."/>
            <person name="Submissions S."/>
        </authorList>
    </citation>
    <scope>NUCLEOTIDE SEQUENCE [LARGE SCALE GENOMIC DNA]</scope>
    <source>
        <strain evidence="7 8">DSM 25457</strain>
    </source>
</reference>
<comment type="similarity">
    <text evidence="1">Belongs to the sulfatase family.</text>
</comment>
<dbReference type="Proteomes" id="UP001158067">
    <property type="component" value="Unassembled WGS sequence"/>
</dbReference>
<dbReference type="InterPro" id="IPR050738">
    <property type="entry name" value="Sulfatase"/>
</dbReference>
<sequence>MRFLSYSLSVIAFVSCSGLAADAADRPNVILIVSDDQGYSDVGFNGCCEIPTPRLDALAASGVAFDAGYASHPYCSPSRAGLLTGRYQQRFGHECNPGIVDSDEPAGLPLDQTLMSDLFHENGYRTAAIGKWHLGDEELFWPTNRGFDEWFGFSGGGYSYWGTPKPGMPYAGVLRDGKPVPVEELSHLTDDFSTEAVRFIEDNQDSPFFLYLAYNAPHAPDHATREHLAMVEHIEYGGRAVYGAMVAGMDAGIGRVHDKLKELEIDDNTLIFFFSDNGGRVSHARNLPLRGHKGMLFEGGVRVPFCVSWPGHVPAGKRYRQPVSSLDIMPTVLAAAGIQAKPELELDGVDLLPFLSGTNRSTPHERLFWRYAMGDGEYGFAVREGNLKLVQSAYKNRTLLFDLSEDVGERVDLAQQQPETVERLSLLIRDWDAGNIKPIWLDPHGANVHKEEAAREKAINAASRGQKDR</sequence>
<dbReference type="InterPro" id="IPR017850">
    <property type="entry name" value="Alkaline_phosphatase_core_sf"/>
</dbReference>
<dbReference type="RefSeq" id="WP_283431147.1">
    <property type="nucleotide sequence ID" value="NZ_FXUG01000001.1"/>
</dbReference>
<keyword evidence="2" id="KW-0479">Metal-binding</keyword>
<proteinExistence type="inferred from homology"/>
<protein>
    <submittedName>
        <fullName evidence="7">Arylsulfatase A</fullName>
    </submittedName>
</protein>
<dbReference type="Pfam" id="PF00884">
    <property type="entry name" value="Sulfatase"/>
    <property type="match status" value="1"/>
</dbReference>
<organism evidence="7 8">
    <name type="scientific">Neorhodopirellula lusitana</name>
    <dbReference type="NCBI Taxonomy" id="445327"/>
    <lineage>
        <taxon>Bacteria</taxon>
        <taxon>Pseudomonadati</taxon>
        <taxon>Planctomycetota</taxon>
        <taxon>Planctomycetia</taxon>
        <taxon>Pirellulales</taxon>
        <taxon>Pirellulaceae</taxon>
        <taxon>Neorhodopirellula</taxon>
    </lineage>
</organism>
<dbReference type="PANTHER" id="PTHR42693:SF53">
    <property type="entry name" value="ENDO-4-O-SULFATASE"/>
    <property type="match status" value="1"/>
</dbReference>
<feature type="domain" description="Sulfatase N-terminal" evidence="6">
    <location>
        <begin position="27"/>
        <end position="338"/>
    </location>
</feature>
<dbReference type="SUPFAM" id="SSF53649">
    <property type="entry name" value="Alkaline phosphatase-like"/>
    <property type="match status" value="1"/>
</dbReference>
<dbReference type="PROSITE" id="PS51257">
    <property type="entry name" value="PROKAR_LIPOPROTEIN"/>
    <property type="match status" value="1"/>
</dbReference>
<keyword evidence="3" id="KW-0378">Hydrolase</keyword>
<gene>
    <name evidence="7" type="ORF">SAMN06265222_101997</name>
</gene>
<comment type="caution">
    <text evidence="7">The sequence shown here is derived from an EMBL/GenBank/DDBJ whole genome shotgun (WGS) entry which is preliminary data.</text>
</comment>
<accession>A0ABY1PRF3</accession>
<evidence type="ECO:0000256" key="2">
    <source>
        <dbReference type="ARBA" id="ARBA00022723"/>
    </source>
</evidence>
<dbReference type="PANTHER" id="PTHR42693">
    <property type="entry name" value="ARYLSULFATASE FAMILY MEMBER"/>
    <property type="match status" value="1"/>
</dbReference>